<gene>
    <name evidence="1" type="ORF">ACFO0J_13345</name>
</gene>
<reference evidence="2" key="1">
    <citation type="journal article" date="2019" name="Int. J. Syst. Evol. Microbiol.">
        <title>The Global Catalogue of Microorganisms (GCM) 10K type strain sequencing project: providing services to taxonomists for standard genome sequencing and annotation.</title>
        <authorList>
            <consortium name="The Broad Institute Genomics Platform"/>
            <consortium name="The Broad Institute Genome Sequencing Center for Infectious Disease"/>
            <person name="Wu L."/>
            <person name="Ma J."/>
        </authorList>
    </citation>
    <scope>NUCLEOTIDE SEQUENCE [LARGE SCALE GENOMIC DNA]</scope>
    <source>
        <strain evidence="2">CGMCC 1.19029</strain>
    </source>
</reference>
<dbReference type="RefSeq" id="WP_376813585.1">
    <property type="nucleotide sequence ID" value="NZ_JBHSDY010000008.1"/>
</dbReference>
<evidence type="ECO:0000313" key="1">
    <source>
        <dbReference type="EMBL" id="MFC4299027.1"/>
    </source>
</evidence>
<keyword evidence="2" id="KW-1185">Reference proteome</keyword>
<dbReference type="Proteomes" id="UP001595756">
    <property type="component" value="Unassembled WGS sequence"/>
</dbReference>
<sequence length="563" mass="64304">MNRQLLSDAEQALFSSLRELQDHAAAVWQDREKEGLIALVRSLDSLTTASYWGQYSLSDGATSQRRLNHAMLCMGAPYALRPLLAAVRDQGDGVPFAPNHQKVAKFSYAYLMSCGQLAFLCRLAMLERYGLAHTKRLGPDHIRIETEGSAPEQALLSSLDRTNKSPVVSPQFSSEQWKHIHARMSRYVDVHNDWFIRYENDWEIVMAYREKAKSLGQNFLEAEALPDDTRIGDRSFGDWKTACEQALGRVLAHMDFAVLLKIKRPSIALHDVLTIFARREDVEAVWEEAGLAKGRILPTMQALTLAIDGLDDWERAYEMPASFYIDFGKNFVLLPCFGALANPYFALFRHLRSTYRRDWDSGVDRREAIFRADLARAFPAPRFMVPLRGQRLYRPDGSILTDIDAVIIDMETGSVVLTQLKWHDVFGFSLAERDSRRRNIGKANEWVERIWSWVDGRSSAEILRELRINAPGSARPPFLYVIARYAARFAGDHDQDRRASWLSWQEILHAVDSDTMDVDPLAQIPEAIHSRQTRFESPATTEMNFQFRSLRVTLQIKVSSDQC</sequence>
<evidence type="ECO:0000313" key="2">
    <source>
        <dbReference type="Proteomes" id="UP001595756"/>
    </source>
</evidence>
<organism evidence="1 2">
    <name type="scientific">Castellaniella hirudinis</name>
    <dbReference type="NCBI Taxonomy" id="1144617"/>
    <lineage>
        <taxon>Bacteria</taxon>
        <taxon>Pseudomonadati</taxon>
        <taxon>Pseudomonadota</taxon>
        <taxon>Betaproteobacteria</taxon>
        <taxon>Burkholderiales</taxon>
        <taxon>Alcaligenaceae</taxon>
        <taxon>Castellaniella</taxon>
    </lineage>
</organism>
<proteinExistence type="predicted"/>
<evidence type="ECO:0008006" key="3">
    <source>
        <dbReference type="Google" id="ProtNLM"/>
    </source>
</evidence>
<accession>A0ABV8S1K5</accession>
<name>A0ABV8S1K5_9BURK</name>
<protein>
    <recommendedName>
        <fullName evidence="3">Zorya protein ZorC EH domain-containing protein</fullName>
    </recommendedName>
</protein>
<dbReference type="EMBL" id="JBHSDY010000008">
    <property type="protein sequence ID" value="MFC4299027.1"/>
    <property type="molecule type" value="Genomic_DNA"/>
</dbReference>
<comment type="caution">
    <text evidence="1">The sequence shown here is derived from an EMBL/GenBank/DDBJ whole genome shotgun (WGS) entry which is preliminary data.</text>
</comment>